<dbReference type="SUPFAM" id="SSF52047">
    <property type="entry name" value="RNI-like"/>
    <property type="match status" value="1"/>
</dbReference>
<evidence type="ECO:0000313" key="1">
    <source>
        <dbReference type="EMBL" id="KAJ7618719.1"/>
    </source>
</evidence>
<accession>A0AAD7BEE2</accession>
<proteinExistence type="predicted"/>
<dbReference type="EMBL" id="JARKIF010000019">
    <property type="protein sequence ID" value="KAJ7618719.1"/>
    <property type="molecule type" value="Genomic_DNA"/>
</dbReference>
<organism evidence="1 2">
    <name type="scientific">Roridomyces roridus</name>
    <dbReference type="NCBI Taxonomy" id="1738132"/>
    <lineage>
        <taxon>Eukaryota</taxon>
        <taxon>Fungi</taxon>
        <taxon>Dikarya</taxon>
        <taxon>Basidiomycota</taxon>
        <taxon>Agaricomycotina</taxon>
        <taxon>Agaricomycetes</taxon>
        <taxon>Agaricomycetidae</taxon>
        <taxon>Agaricales</taxon>
        <taxon>Marasmiineae</taxon>
        <taxon>Mycenaceae</taxon>
        <taxon>Roridomyces</taxon>
    </lineage>
</organism>
<protein>
    <submittedName>
        <fullName evidence="1">Uncharacterized protein</fullName>
    </submittedName>
</protein>
<keyword evidence="2" id="KW-1185">Reference proteome</keyword>
<evidence type="ECO:0000313" key="2">
    <source>
        <dbReference type="Proteomes" id="UP001221142"/>
    </source>
</evidence>
<gene>
    <name evidence="1" type="ORF">FB45DRAFT_1033897</name>
</gene>
<name>A0AAD7BEE2_9AGAR</name>
<dbReference type="AlphaFoldDB" id="A0AAD7BEE2"/>
<reference evidence="1" key="1">
    <citation type="submission" date="2023-03" db="EMBL/GenBank/DDBJ databases">
        <title>Massive genome expansion in bonnet fungi (Mycena s.s.) driven by repeated elements and novel gene families across ecological guilds.</title>
        <authorList>
            <consortium name="Lawrence Berkeley National Laboratory"/>
            <person name="Harder C.B."/>
            <person name="Miyauchi S."/>
            <person name="Viragh M."/>
            <person name="Kuo A."/>
            <person name="Thoen E."/>
            <person name="Andreopoulos B."/>
            <person name="Lu D."/>
            <person name="Skrede I."/>
            <person name="Drula E."/>
            <person name="Henrissat B."/>
            <person name="Morin E."/>
            <person name="Kohler A."/>
            <person name="Barry K."/>
            <person name="LaButti K."/>
            <person name="Morin E."/>
            <person name="Salamov A."/>
            <person name="Lipzen A."/>
            <person name="Mereny Z."/>
            <person name="Hegedus B."/>
            <person name="Baldrian P."/>
            <person name="Stursova M."/>
            <person name="Weitz H."/>
            <person name="Taylor A."/>
            <person name="Grigoriev I.V."/>
            <person name="Nagy L.G."/>
            <person name="Martin F."/>
            <person name="Kauserud H."/>
        </authorList>
    </citation>
    <scope>NUCLEOTIDE SEQUENCE</scope>
    <source>
        <strain evidence="1">9284</strain>
    </source>
</reference>
<sequence length="286" mass="32417">MRRDVVLLPPANDLARRLQRIEFWCSPDVASSVRSCTIYPSEGSWDRGLSQWAESETPDILLDALLLRLDRFTGLRKLKVYDIQFTQARVDILHHLPNLHKLHISDCPVAPGQHIAVSPLTLCITNLALYPKENSHAADEFWYDLVQPDQLRVLEAHFRHVRPAASQIPIFPRVHTLRICILPEGDNEPSHCFATLSNFPGVRSLRILARGLESSQFDASALLPVLEEYFGEIEPLPLFLSANSLRRVQICKVRPEHLIALTQFRGGHGHKITALCRGMDSNHKLL</sequence>
<comment type="caution">
    <text evidence="1">The sequence shown here is derived from an EMBL/GenBank/DDBJ whole genome shotgun (WGS) entry which is preliminary data.</text>
</comment>
<dbReference type="Proteomes" id="UP001221142">
    <property type="component" value="Unassembled WGS sequence"/>
</dbReference>